<dbReference type="RefSeq" id="XP_007515626.1">
    <property type="nucleotide sequence ID" value="XM_007515564.1"/>
</dbReference>
<keyword evidence="2" id="KW-1185">Reference proteome</keyword>
<evidence type="ECO:0000313" key="2">
    <source>
        <dbReference type="Proteomes" id="UP000198341"/>
    </source>
</evidence>
<dbReference type="eggNOG" id="ENOG502SZRZ">
    <property type="taxonomic scope" value="Eukaryota"/>
</dbReference>
<dbReference type="OrthoDB" id="496090at2759"/>
<organism evidence="1 2">
    <name type="scientific">Bathycoccus prasinos</name>
    <dbReference type="NCBI Taxonomy" id="41875"/>
    <lineage>
        <taxon>Eukaryota</taxon>
        <taxon>Viridiplantae</taxon>
        <taxon>Chlorophyta</taxon>
        <taxon>Mamiellophyceae</taxon>
        <taxon>Mamiellales</taxon>
        <taxon>Bathycoccaceae</taxon>
        <taxon>Bathycoccus</taxon>
    </lineage>
</organism>
<sequence length="273" mass="30493">MSDALNVMKRARENEYFIKEQEREIAEYILKLKTEGRYEEAMRRASSSLSSSSSGSGALPQVLAHSVRLFDKKFTMKEEVNSKKLDRDFIKKHSISGACTGNPVFIGHATLGSRVSLGKSKWSGSTQAVEGTSIFSVHKAMELMESAPERFNGVESRASKHMRDETFVMIGKKKVKLLPDPTPGRALAWGGTLALWGTGAVVLTSCKFLGINSLQDVNDVMKRTLDPLAKRVKDTFTPLRTNFEKTEWFEQSQNADKFSGSHFAMDLKRKFAI</sequence>
<dbReference type="AlphaFoldDB" id="K8EQ23"/>
<dbReference type="EMBL" id="FO082278">
    <property type="protein sequence ID" value="CCO14505.1"/>
    <property type="molecule type" value="Genomic_DNA"/>
</dbReference>
<dbReference type="GeneID" id="19018088"/>
<reference evidence="1 2" key="1">
    <citation type="submission" date="2011-10" db="EMBL/GenBank/DDBJ databases">
        <authorList>
            <person name="Genoscope - CEA"/>
        </authorList>
    </citation>
    <scope>NUCLEOTIDE SEQUENCE [LARGE SCALE GENOMIC DNA]</scope>
    <source>
        <strain evidence="1 2">RCC 1105</strain>
    </source>
</reference>
<accession>K8EQ23</accession>
<evidence type="ECO:0000313" key="1">
    <source>
        <dbReference type="EMBL" id="CCO14505.1"/>
    </source>
</evidence>
<proteinExistence type="predicted"/>
<name>K8EQ23_9CHLO</name>
<dbReference type="KEGG" id="bpg:Bathy01g03530"/>
<dbReference type="Proteomes" id="UP000198341">
    <property type="component" value="Chromosome 1"/>
</dbReference>
<gene>
    <name evidence="1" type="ORF">Bathy01g03530</name>
</gene>
<protein>
    <submittedName>
        <fullName evidence="1">Uncharacterized protein</fullName>
    </submittedName>
</protein>